<comment type="similarity">
    <text evidence="2">Belongs to the nucleobase:cation symporter-2 (NCS2) (TC 2.A.40) family.</text>
</comment>
<keyword evidence="5" id="KW-0472">Membrane</keyword>
<evidence type="ECO:0000313" key="6">
    <source>
        <dbReference type="EMBL" id="CAH1772530.1"/>
    </source>
</evidence>
<comment type="subcellular location">
    <subcellularLocation>
        <location evidence="1">Membrane</location>
        <topology evidence="1">Multi-pass membrane protein</topology>
    </subcellularLocation>
</comment>
<dbReference type="GO" id="GO:0016020">
    <property type="term" value="C:membrane"/>
    <property type="evidence" value="ECO:0007669"/>
    <property type="project" value="UniProtKB-SubCell"/>
</dbReference>
<proteinExistence type="inferred from homology"/>
<dbReference type="Proteomes" id="UP000749559">
    <property type="component" value="Unassembled WGS sequence"/>
</dbReference>
<sequence length="387" mass="41234">MAGRFAKGCSLFPIILGITVSWAVCYILTVTNALPKDSKQWGYYARTDIREDVLRDSAWFRFPYPGQWGTPTVSLSGVLGMVAGLLASIIESVGDYYACARLSGAPPPPTHAINRGIGMEGIGSILAGAWGTTSGTTSYSENIGAIGITKVGSRRVVQFGAVIMILLGMLGKFGALFVTIPDPIVGGVFFTMFGLITAVGMSNLQHVDLNSSRNMFVLGMAVFTGFSLPQWLKANPGVIQTGNETGDNILTVLMSTSMFVGGLVGFFLDNTIPGTTAERGLDGWKKLTEVKSDNEDKTKIGGATAVGLECYDFPFGMNIVRKMTCAKYNPTCPTFDLMNCCGSSSKKHEETTESVDINGSQFGYISGSAKENDAYVGHSTGLENTNL</sequence>
<dbReference type="GO" id="GO:0022857">
    <property type="term" value="F:transmembrane transporter activity"/>
    <property type="evidence" value="ECO:0007669"/>
    <property type="project" value="InterPro"/>
</dbReference>
<protein>
    <submittedName>
        <fullName evidence="6">Uncharacterized protein</fullName>
    </submittedName>
</protein>
<evidence type="ECO:0000313" key="7">
    <source>
        <dbReference type="Proteomes" id="UP000749559"/>
    </source>
</evidence>
<name>A0A8J1UX65_OWEFU</name>
<evidence type="ECO:0000256" key="5">
    <source>
        <dbReference type="ARBA" id="ARBA00023136"/>
    </source>
</evidence>
<dbReference type="InterPro" id="IPR006043">
    <property type="entry name" value="NCS2"/>
</dbReference>
<evidence type="ECO:0000256" key="3">
    <source>
        <dbReference type="ARBA" id="ARBA00022692"/>
    </source>
</evidence>
<keyword evidence="3" id="KW-0812">Transmembrane</keyword>
<dbReference type="Pfam" id="PF00860">
    <property type="entry name" value="Xan_ur_permease"/>
    <property type="match status" value="1"/>
</dbReference>
<gene>
    <name evidence="6" type="ORF">OFUS_LOCUS279</name>
</gene>
<dbReference type="OrthoDB" id="1641903at2759"/>
<organism evidence="6 7">
    <name type="scientific">Owenia fusiformis</name>
    <name type="common">Polychaete worm</name>
    <dbReference type="NCBI Taxonomy" id="6347"/>
    <lineage>
        <taxon>Eukaryota</taxon>
        <taxon>Metazoa</taxon>
        <taxon>Spiralia</taxon>
        <taxon>Lophotrochozoa</taxon>
        <taxon>Annelida</taxon>
        <taxon>Polychaeta</taxon>
        <taxon>Sedentaria</taxon>
        <taxon>Canalipalpata</taxon>
        <taxon>Sabellida</taxon>
        <taxon>Oweniida</taxon>
        <taxon>Oweniidae</taxon>
        <taxon>Owenia</taxon>
    </lineage>
</organism>
<comment type="caution">
    <text evidence="6">The sequence shown here is derived from an EMBL/GenBank/DDBJ whole genome shotgun (WGS) entry which is preliminary data.</text>
</comment>
<dbReference type="PANTHER" id="PTHR11119">
    <property type="entry name" value="XANTHINE-URACIL / VITAMIN C PERMEASE FAMILY MEMBER"/>
    <property type="match status" value="1"/>
</dbReference>
<evidence type="ECO:0000256" key="4">
    <source>
        <dbReference type="ARBA" id="ARBA00022989"/>
    </source>
</evidence>
<dbReference type="EMBL" id="CAIIXF020000001">
    <property type="protein sequence ID" value="CAH1772530.1"/>
    <property type="molecule type" value="Genomic_DNA"/>
</dbReference>
<reference evidence="6" key="1">
    <citation type="submission" date="2022-03" db="EMBL/GenBank/DDBJ databases">
        <authorList>
            <person name="Martin C."/>
        </authorList>
    </citation>
    <scope>NUCLEOTIDE SEQUENCE</scope>
</reference>
<dbReference type="AlphaFoldDB" id="A0A8J1UX65"/>
<keyword evidence="4" id="KW-1133">Transmembrane helix</keyword>
<keyword evidence="7" id="KW-1185">Reference proteome</keyword>
<accession>A0A8J1UX65</accession>
<evidence type="ECO:0000256" key="2">
    <source>
        <dbReference type="ARBA" id="ARBA00008821"/>
    </source>
</evidence>
<evidence type="ECO:0000256" key="1">
    <source>
        <dbReference type="ARBA" id="ARBA00004141"/>
    </source>
</evidence>